<evidence type="ECO:0000256" key="4">
    <source>
        <dbReference type="ARBA" id="ARBA00022967"/>
    </source>
</evidence>
<gene>
    <name evidence="7" type="ORF">CKO31_25535</name>
</gene>
<accession>A0ABS1CQ01</accession>
<dbReference type="NCBIfam" id="TIGR01494">
    <property type="entry name" value="ATPase_P-type"/>
    <property type="match status" value="1"/>
</dbReference>
<dbReference type="InterPro" id="IPR036412">
    <property type="entry name" value="HAD-like_sf"/>
</dbReference>
<dbReference type="InterPro" id="IPR018303">
    <property type="entry name" value="ATPase_P-typ_P_site"/>
</dbReference>
<dbReference type="Gene3D" id="3.40.50.1000">
    <property type="entry name" value="HAD superfamily/HAD-like"/>
    <property type="match status" value="1"/>
</dbReference>
<dbReference type="PROSITE" id="PS00154">
    <property type="entry name" value="ATPASE_E1_E2"/>
    <property type="match status" value="1"/>
</dbReference>
<feature type="non-terminal residue" evidence="7">
    <location>
        <position position="379"/>
    </location>
</feature>
<dbReference type="SFLD" id="SFLDG00002">
    <property type="entry name" value="C1.7:_P-type_atpase_like"/>
    <property type="match status" value="1"/>
</dbReference>
<evidence type="ECO:0000256" key="3">
    <source>
        <dbReference type="ARBA" id="ARBA00022723"/>
    </source>
</evidence>
<dbReference type="InterPro" id="IPR044492">
    <property type="entry name" value="P_typ_ATPase_HD_dom"/>
</dbReference>
<evidence type="ECO:0000256" key="6">
    <source>
        <dbReference type="ARBA" id="ARBA00023136"/>
    </source>
</evidence>
<dbReference type="PANTHER" id="PTHR46594">
    <property type="entry name" value="P-TYPE CATION-TRANSPORTING ATPASE"/>
    <property type="match status" value="1"/>
</dbReference>
<evidence type="ECO:0000256" key="5">
    <source>
        <dbReference type="ARBA" id="ARBA00022989"/>
    </source>
</evidence>
<keyword evidence="3" id="KW-0479">Metal-binding</keyword>
<dbReference type="Pfam" id="PF00702">
    <property type="entry name" value="Hydrolase"/>
    <property type="match status" value="1"/>
</dbReference>
<dbReference type="InterPro" id="IPR001757">
    <property type="entry name" value="P_typ_ATPase"/>
</dbReference>
<keyword evidence="2" id="KW-0812">Transmembrane</keyword>
<sequence>EKRSDQLALPLLVGSSVALPFVGPSSATAILFSAPANAIRATASVATSSHLAAITHAGVLVKDGRALEALAGVDTFLFDKTGTLTSDDLAVTAVLPLGNWSRQEILARAAVAEAGVSHPVARALIETARRETGSLDRFELEYSRFRVGYGVVASVSGGRVLVGSRRLMTAEGLELPGAAEEVLADAEGKGASAILIADNRQVQGVVQIEPRLRPEVYAVIRALRRRDVQRIDVVSGDSRGPTRLIADSLELDGYFHDVLPQDKAELVRRLQAAGRRVCFVGDGVNDALAMKQAHCSISLHGASAIASDTAQILLMDPSLAEIPSLLGAARGQQRHLKQILTFWAGYAVINTYLNVYLRIGVLSSTFFYGLSFAAAYSYA</sequence>
<organism evidence="7 8">
    <name type="scientific">Thiohalocapsa halophila</name>
    <dbReference type="NCBI Taxonomy" id="69359"/>
    <lineage>
        <taxon>Bacteria</taxon>
        <taxon>Pseudomonadati</taxon>
        <taxon>Pseudomonadota</taxon>
        <taxon>Gammaproteobacteria</taxon>
        <taxon>Chromatiales</taxon>
        <taxon>Chromatiaceae</taxon>
        <taxon>Thiohalocapsa</taxon>
    </lineage>
</organism>
<reference evidence="7 8" key="1">
    <citation type="journal article" date="2020" name="Microorganisms">
        <title>Osmotic Adaptation and Compatible Solute Biosynthesis of Phototrophic Bacteria as Revealed from Genome Analyses.</title>
        <authorList>
            <person name="Imhoff J.F."/>
            <person name="Rahn T."/>
            <person name="Kunzel S."/>
            <person name="Keller A."/>
            <person name="Neulinger S.C."/>
        </authorList>
    </citation>
    <scope>NUCLEOTIDE SEQUENCE [LARGE SCALE GENOMIC DNA]</scope>
    <source>
        <strain evidence="7 8">DSM 6210</strain>
    </source>
</reference>
<evidence type="ECO:0000256" key="1">
    <source>
        <dbReference type="ARBA" id="ARBA00004370"/>
    </source>
</evidence>
<keyword evidence="5" id="KW-1133">Transmembrane helix</keyword>
<feature type="non-terminal residue" evidence="7">
    <location>
        <position position="1"/>
    </location>
</feature>
<evidence type="ECO:0008006" key="9">
    <source>
        <dbReference type="Google" id="ProtNLM"/>
    </source>
</evidence>
<comment type="caution">
    <text evidence="7">The sequence shown here is derived from an EMBL/GenBank/DDBJ whole genome shotgun (WGS) entry which is preliminary data.</text>
</comment>
<name>A0ABS1CQ01_9GAMM</name>
<evidence type="ECO:0000313" key="7">
    <source>
        <dbReference type="EMBL" id="MBK1634020.1"/>
    </source>
</evidence>
<keyword evidence="8" id="KW-1185">Reference proteome</keyword>
<dbReference type="SUPFAM" id="SSF56784">
    <property type="entry name" value="HAD-like"/>
    <property type="match status" value="1"/>
</dbReference>
<proteinExistence type="predicted"/>
<dbReference type="InterPro" id="IPR023214">
    <property type="entry name" value="HAD_sf"/>
</dbReference>
<dbReference type="SFLD" id="SFLDF00027">
    <property type="entry name" value="p-type_atpase"/>
    <property type="match status" value="1"/>
</dbReference>
<keyword evidence="6" id="KW-0472">Membrane</keyword>
<dbReference type="Gene3D" id="3.40.1110.10">
    <property type="entry name" value="Calcium-transporting ATPase, cytoplasmic domain N"/>
    <property type="match status" value="1"/>
</dbReference>
<comment type="subcellular location">
    <subcellularLocation>
        <location evidence="1">Membrane</location>
    </subcellularLocation>
</comment>
<dbReference type="PANTHER" id="PTHR46594:SF4">
    <property type="entry name" value="P-TYPE CATION-TRANSPORTING ATPASE"/>
    <property type="match status" value="1"/>
</dbReference>
<dbReference type="InterPro" id="IPR023299">
    <property type="entry name" value="ATPase_P-typ_cyto_dom_N"/>
</dbReference>
<dbReference type="RefSeq" id="WP_200243772.1">
    <property type="nucleotide sequence ID" value="NZ_NRRV01000202.1"/>
</dbReference>
<keyword evidence="4" id="KW-1278">Translocase</keyword>
<dbReference type="PRINTS" id="PR00119">
    <property type="entry name" value="CATATPASE"/>
</dbReference>
<dbReference type="Proteomes" id="UP000748752">
    <property type="component" value="Unassembled WGS sequence"/>
</dbReference>
<evidence type="ECO:0000313" key="8">
    <source>
        <dbReference type="Proteomes" id="UP000748752"/>
    </source>
</evidence>
<dbReference type="EMBL" id="NRRV01000202">
    <property type="protein sequence ID" value="MBK1634020.1"/>
    <property type="molecule type" value="Genomic_DNA"/>
</dbReference>
<dbReference type="SFLD" id="SFLDS00003">
    <property type="entry name" value="Haloacid_Dehalogenase"/>
    <property type="match status" value="1"/>
</dbReference>
<protein>
    <recommendedName>
        <fullName evidence="9">Heavy metal translocating P-type ATPase</fullName>
    </recommendedName>
</protein>
<evidence type="ECO:0000256" key="2">
    <source>
        <dbReference type="ARBA" id="ARBA00022692"/>
    </source>
</evidence>